<dbReference type="KEGG" id="xbc:ELE36_10540"/>
<name>A0A411HJT5_9GAMM</name>
<evidence type="ECO:0000313" key="3">
    <source>
        <dbReference type="Proteomes" id="UP000291562"/>
    </source>
</evidence>
<gene>
    <name evidence="2" type="ORF">ELE36_10540</name>
</gene>
<organism evidence="2 3">
    <name type="scientific">Pseudolysobacter antarcticus</name>
    <dbReference type="NCBI Taxonomy" id="2511995"/>
    <lineage>
        <taxon>Bacteria</taxon>
        <taxon>Pseudomonadati</taxon>
        <taxon>Pseudomonadota</taxon>
        <taxon>Gammaproteobacteria</taxon>
        <taxon>Lysobacterales</taxon>
        <taxon>Rhodanobacteraceae</taxon>
        <taxon>Pseudolysobacter</taxon>
    </lineage>
</organism>
<sequence length="76" mass="8013">MLSSPDVALLPAAPSLAPLLVLPALPPSAVYLIHVNMLQPGPAWVVHELITGQRLPPPAPPETETLPQVKVPPLAY</sequence>
<reference evidence="2 3" key="1">
    <citation type="submission" date="2019-01" db="EMBL/GenBank/DDBJ databases">
        <title>Pseudolysobacter antarctica gen. nov., sp. nov., isolated from Fildes Peninsula, Antarctica.</title>
        <authorList>
            <person name="Wei Z."/>
            <person name="Peng F."/>
        </authorList>
    </citation>
    <scope>NUCLEOTIDE SEQUENCE [LARGE SCALE GENOMIC DNA]</scope>
    <source>
        <strain evidence="2 3">AQ6-296</strain>
    </source>
</reference>
<keyword evidence="3" id="KW-1185">Reference proteome</keyword>
<proteinExistence type="predicted"/>
<accession>A0A411HJT5</accession>
<feature type="region of interest" description="Disordered" evidence="1">
    <location>
        <begin position="54"/>
        <end position="76"/>
    </location>
</feature>
<dbReference type="EMBL" id="CP035704">
    <property type="protein sequence ID" value="QBB70758.1"/>
    <property type="molecule type" value="Genomic_DNA"/>
</dbReference>
<dbReference type="AlphaFoldDB" id="A0A411HJT5"/>
<protein>
    <submittedName>
        <fullName evidence="2">Uncharacterized protein</fullName>
    </submittedName>
</protein>
<evidence type="ECO:0000256" key="1">
    <source>
        <dbReference type="SAM" id="MobiDB-lite"/>
    </source>
</evidence>
<evidence type="ECO:0000313" key="2">
    <source>
        <dbReference type="EMBL" id="QBB70758.1"/>
    </source>
</evidence>
<dbReference type="Proteomes" id="UP000291562">
    <property type="component" value="Chromosome"/>
</dbReference>